<dbReference type="Pfam" id="PF01408">
    <property type="entry name" value="GFO_IDH_MocA"/>
    <property type="match status" value="1"/>
</dbReference>
<evidence type="ECO:0000259" key="2">
    <source>
        <dbReference type="Pfam" id="PF01408"/>
    </source>
</evidence>
<dbReference type="PANTHER" id="PTHR43818:SF11">
    <property type="entry name" value="BCDNA.GH03377"/>
    <property type="match status" value="1"/>
</dbReference>
<keyword evidence="4" id="KW-1185">Reference proteome</keyword>
<dbReference type="InterPro" id="IPR050463">
    <property type="entry name" value="Gfo/Idh/MocA_oxidrdct_glycsds"/>
</dbReference>
<dbReference type="SUPFAM" id="SSF51735">
    <property type="entry name" value="NAD(P)-binding Rossmann-fold domains"/>
    <property type="match status" value="1"/>
</dbReference>
<dbReference type="AlphaFoldDB" id="A0A7C8KTL6"/>
<sequence>MMNVAIIGTGAISTAHIRGYLEFQDRCKIVAMCDIYPEKAEKQAKEFNLDAAVFSDYQELVKQENIDLVSVCTPPYTHADIAIAALNHGKHVLVEKPMASS</sequence>
<dbReference type="GO" id="GO:0000166">
    <property type="term" value="F:nucleotide binding"/>
    <property type="evidence" value="ECO:0007669"/>
    <property type="project" value="InterPro"/>
</dbReference>
<evidence type="ECO:0000313" key="4">
    <source>
        <dbReference type="Proteomes" id="UP000480246"/>
    </source>
</evidence>
<name>A0A7C8KTL6_9BACI</name>
<dbReference type="Gene3D" id="3.40.50.720">
    <property type="entry name" value="NAD(P)-binding Rossmann-like Domain"/>
    <property type="match status" value="1"/>
</dbReference>
<dbReference type="GO" id="GO:0016491">
    <property type="term" value="F:oxidoreductase activity"/>
    <property type="evidence" value="ECO:0007669"/>
    <property type="project" value="UniProtKB-KW"/>
</dbReference>
<gene>
    <name evidence="3" type="ORF">F9U64_11605</name>
</gene>
<dbReference type="EMBL" id="WEID01000056">
    <property type="protein sequence ID" value="KAB8134163.1"/>
    <property type="molecule type" value="Genomic_DNA"/>
</dbReference>
<dbReference type="PANTHER" id="PTHR43818">
    <property type="entry name" value="BCDNA.GH03377"/>
    <property type="match status" value="1"/>
</dbReference>
<evidence type="ECO:0000256" key="1">
    <source>
        <dbReference type="ARBA" id="ARBA00023002"/>
    </source>
</evidence>
<reference evidence="3 4" key="1">
    <citation type="submission" date="2019-10" db="EMBL/GenBank/DDBJ databases">
        <title>Gracilibacillus sp. nov. isolated from rice seeds.</title>
        <authorList>
            <person name="He S."/>
        </authorList>
    </citation>
    <scope>NUCLEOTIDE SEQUENCE [LARGE SCALE GENOMIC DNA]</scope>
    <source>
        <strain evidence="3 4">TD8</strain>
    </source>
</reference>
<dbReference type="InterPro" id="IPR000683">
    <property type="entry name" value="Gfo/Idh/MocA-like_OxRdtase_N"/>
</dbReference>
<evidence type="ECO:0000313" key="3">
    <source>
        <dbReference type="EMBL" id="KAB8134163.1"/>
    </source>
</evidence>
<proteinExistence type="predicted"/>
<comment type="caution">
    <text evidence="3">The sequence shown here is derived from an EMBL/GenBank/DDBJ whole genome shotgun (WGS) entry which is preliminary data.</text>
</comment>
<accession>A0A7C8KTL6</accession>
<organism evidence="3 4">
    <name type="scientific">Gracilibacillus oryzae</name>
    <dbReference type="NCBI Taxonomy" id="1672701"/>
    <lineage>
        <taxon>Bacteria</taxon>
        <taxon>Bacillati</taxon>
        <taxon>Bacillota</taxon>
        <taxon>Bacilli</taxon>
        <taxon>Bacillales</taxon>
        <taxon>Bacillaceae</taxon>
        <taxon>Gracilibacillus</taxon>
    </lineage>
</organism>
<dbReference type="RefSeq" id="WP_407647319.1">
    <property type="nucleotide sequence ID" value="NZ_ML762431.1"/>
</dbReference>
<dbReference type="Proteomes" id="UP000480246">
    <property type="component" value="Unassembled WGS sequence"/>
</dbReference>
<keyword evidence="1" id="KW-0560">Oxidoreductase</keyword>
<dbReference type="InterPro" id="IPR036291">
    <property type="entry name" value="NAD(P)-bd_dom_sf"/>
</dbReference>
<feature type="non-terminal residue" evidence="3">
    <location>
        <position position="101"/>
    </location>
</feature>
<feature type="domain" description="Gfo/Idh/MocA-like oxidoreductase N-terminal" evidence="2">
    <location>
        <begin position="2"/>
        <end position="100"/>
    </location>
</feature>
<protein>
    <submittedName>
        <fullName evidence="3">Gfo/Idh/MocA family oxidoreductase</fullName>
    </submittedName>
</protein>